<dbReference type="AlphaFoldDB" id="A0A328TZ51"/>
<keyword evidence="2" id="KW-1185">Reference proteome</keyword>
<gene>
    <name evidence="1" type="ORF">DL346_10155</name>
</gene>
<organism evidence="1 2">
    <name type="scientific">Paenibacillus montanisoli</name>
    <dbReference type="NCBI Taxonomy" id="2081970"/>
    <lineage>
        <taxon>Bacteria</taxon>
        <taxon>Bacillati</taxon>
        <taxon>Bacillota</taxon>
        <taxon>Bacilli</taxon>
        <taxon>Bacillales</taxon>
        <taxon>Paenibacillaceae</taxon>
        <taxon>Paenibacillus</taxon>
    </lineage>
</organism>
<sequence length="724" mass="78717">MGIASSYYFPALRPSFMTNVIHLFKEKGGKEQHQMVQRILSGSWEEQQQAAKEVLGGVGIAAIEGKALPQTGSTFVIPPELMLLTDDASRKETGGRLTLEQFTFMLDDFGFPFAEGKDPVLLMQNGIRDWVKAALEDPNQPGAHAPLFLQAMANQQLPAIDLTAEDWDPTEYRLTYLEMEVFLGAFIQALPQEQKQATGLLEWLGGETAYAADAPGPCTYAKEWFTKLGEKNGVGTLTGFNIGIINQLASALTGKAIDALGELVGTVMSVVGLAMKVMKLGMLYWSIEVKVEPTPGMVHKQAPDEADQEITYVATAGVNEQKYKSYLDGWSATPLAKQIKDCLSFAGLPMPTDTGEIAADVENWSVEWDLVQGGGTHALIGLDHNNFDYKGQLQMKLQRVDKIKGQAKLVVDVTDEKVKKHEGKEKIATVTARAVVETSAPPELALLLGGVSQGADEADSGVFELLSMTDTLIDLAAGWFQELVEPEAFGYTHVTYHAPEYIQYSYEGWISAVSQWEESNELDGGSETYRTNAYGRWNVTFSSLSDLKFGPMIVSDSQGNVKLTSQYSIYTSGTGECAGGTVTHTSEGSSSGQFSYAGKAEGKLSRADSGNGEYNFTFEPIVGVMSDSLTEHPVKITNIQTPHGCEFVGSAKWDNEKSIYPTIDFDQIKASMTSKEAYPETITGSQSFTTETGAKVIWTWKLTRVEGNPKAKNNGPISSKPVGG</sequence>
<dbReference type="EMBL" id="QLUW01000002">
    <property type="protein sequence ID" value="RAP75798.1"/>
    <property type="molecule type" value="Genomic_DNA"/>
</dbReference>
<evidence type="ECO:0000313" key="2">
    <source>
        <dbReference type="Proteomes" id="UP000249260"/>
    </source>
</evidence>
<accession>A0A328TZ51</accession>
<name>A0A328TZ51_9BACL</name>
<dbReference type="Proteomes" id="UP000249260">
    <property type="component" value="Unassembled WGS sequence"/>
</dbReference>
<proteinExistence type="predicted"/>
<reference evidence="1 2" key="1">
    <citation type="submission" date="2018-06" db="EMBL/GenBank/DDBJ databases">
        <title>Paenibacillus montanisoli sp. nov., isolated from mountain area soil.</title>
        <authorList>
            <person name="Wu M."/>
        </authorList>
    </citation>
    <scope>NUCLEOTIDE SEQUENCE [LARGE SCALE GENOMIC DNA]</scope>
    <source>
        <strain evidence="1 2">RA17</strain>
    </source>
</reference>
<comment type="caution">
    <text evidence="1">The sequence shown here is derived from an EMBL/GenBank/DDBJ whole genome shotgun (WGS) entry which is preliminary data.</text>
</comment>
<evidence type="ECO:0000313" key="1">
    <source>
        <dbReference type="EMBL" id="RAP75798.1"/>
    </source>
</evidence>
<protein>
    <submittedName>
        <fullName evidence="1">Uncharacterized protein</fullName>
    </submittedName>
</protein>